<organism evidence="1">
    <name type="scientific">Fervidobacterium pennivorans</name>
    <dbReference type="NCBI Taxonomy" id="93466"/>
    <lineage>
        <taxon>Bacteria</taxon>
        <taxon>Thermotogati</taxon>
        <taxon>Thermotogota</taxon>
        <taxon>Thermotogae</taxon>
        <taxon>Thermotogales</taxon>
        <taxon>Fervidobacteriaceae</taxon>
        <taxon>Fervidobacterium</taxon>
    </lineage>
</organism>
<evidence type="ECO:0000313" key="1">
    <source>
        <dbReference type="EMBL" id="HGU42809.1"/>
    </source>
</evidence>
<reference evidence="1" key="1">
    <citation type="journal article" date="2020" name="mSystems">
        <title>Genome- and Community-Level Interaction Insights into Carbon Utilization and Element Cycling Functions of Hydrothermarchaeota in Hydrothermal Sediment.</title>
        <authorList>
            <person name="Zhou Z."/>
            <person name="Liu Y."/>
            <person name="Xu W."/>
            <person name="Pan J."/>
            <person name="Luo Z.H."/>
            <person name="Li M."/>
        </authorList>
    </citation>
    <scope>NUCLEOTIDE SEQUENCE [LARGE SCALE GENOMIC DNA]</scope>
    <source>
        <strain evidence="1">SpSt-604</strain>
    </source>
</reference>
<name>A0A7C4W6M8_FERPE</name>
<sequence length="68" mass="7931">MGYLVDDFRLTLELWKRIGEHLVLAAAETESEESKREYLLLIMWHEKITKAIEKLQAEVLALLGPQHI</sequence>
<dbReference type="AlphaFoldDB" id="A0A7C4W6M8"/>
<accession>A0A7C4W6M8</accession>
<proteinExistence type="predicted"/>
<gene>
    <name evidence="1" type="ORF">ENT72_07875</name>
</gene>
<protein>
    <submittedName>
        <fullName evidence="1">Uncharacterized protein</fullName>
    </submittedName>
</protein>
<dbReference type="EMBL" id="DSZT01000257">
    <property type="protein sequence ID" value="HGU42809.1"/>
    <property type="molecule type" value="Genomic_DNA"/>
</dbReference>
<comment type="caution">
    <text evidence="1">The sequence shown here is derived from an EMBL/GenBank/DDBJ whole genome shotgun (WGS) entry which is preliminary data.</text>
</comment>